<dbReference type="Pfam" id="PF18211">
    <property type="entry name" value="Csm1_B"/>
    <property type="match status" value="1"/>
</dbReference>
<keyword evidence="5" id="KW-0540">Nuclease</keyword>
<dbReference type="Pfam" id="PF22335">
    <property type="entry name" value="Cas10-Cmr2_palm2"/>
    <property type="match status" value="1"/>
</dbReference>
<dbReference type="EMBL" id="DWWL01000017">
    <property type="protein sequence ID" value="HJC47040.1"/>
    <property type="molecule type" value="Genomic_DNA"/>
</dbReference>
<dbReference type="CDD" id="cd09680">
    <property type="entry name" value="Cas10_III"/>
    <property type="match status" value="1"/>
</dbReference>
<dbReference type="Proteomes" id="UP000823883">
    <property type="component" value="Unassembled WGS sequence"/>
</dbReference>
<name>A0A9D2T6N8_9FIRM</name>
<dbReference type="PANTHER" id="PTHR36528:SF1">
    <property type="entry name" value="CRISPR SYSTEM SINGLE-STRAND-SPECIFIC DEOXYRIBONUCLEASE CAS10_CSM1 (SUBTYPE III-A)"/>
    <property type="match status" value="1"/>
</dbReference>
<dbReference type="AlphaFoldDB" id="A0A9D2T6N8"/>
<keyword evidence="9" id="KW-0269">Exonuclease</keyword>
<dbReference type="GO" id="GO:0004519">
    <property type="term" value="F:endonuclease activity"/>
    <property type="evidence" value="ECO:0007669"/>
    <property type="project" value="UniProtKB-KW"/>
</dbReference>
<feature type="domain" description="HD" evidence="14">
    <location>
        <begin position="1"/>
        <end position="85"/>
    </location>
</feature>
<dbReference type="GO" id="GO:0005524">
    <property type="term" value="F:ATP binding"/>
    <property type="evidence" value="ECO:0007669"/>
    <property type="project" value="UniProtKB-KW"/>
</dbReference>
<dbReference type="InterPro" id="IPR048693">
    <property type="entry name" value="Cmr2-like_C"/>
</dbReference>
<dbReference type="Gene3D" id="1.10.3210.10">
    <property type="entry name" value="Hypothetical protein af1432"/>
    <property type="match status" value="1"/>
</dbReference>
<reference evidence="15" key="1">
    <citation type="journal article" date="2021" name="PeerJ">
        <title>Extensive microbial diversity within the chicken gut microbiome revealed by metagenomics and culture.</title>
        <authorList>
            <person name="Gilroy R."/>
            <person name="Ravi A."/>
            <person name="Getino M."/>
            <person name="Pursley I."/>
            <person name="Horton D.L."/>
            <person name="Alikhan N.F."/>
            <person name="Baker D."/>
            <person name="Gharbi K."/>
            <person name="Hall N."/>
            <person name="Watson M."/>
            <person name="Adriaenssens E.M."/>
            <person name="Foster-Nyarko E."/>
            <person name="Jarju S."/>
            <person name="Secka A."/>
            <person name="Antonio M."/>
            <person name="Oren A."/>
            <person name="Chaudhuri R.R."/>
            <person name="La Ragione R."/>
            <person name="Hildebrand F."/>
            <person name="Pallen M.J."/>
        </authorList>
    </citation>
    <scope>NUCLEOTIDE SEQUENCE</scope>
    <source>
        <strain evidence="15">CHK183-5548</strain>
    </source>
</reference>
<comment type="cofactor">
    <cofactor evidence="1">
        <name>a divalent metal cation</name>
        <dbReference type="ChEBI" id="CHEBI:60240"/>
    </cofactor>
</comment>
<dbReference type="GO" id="GO:0004527">
    <property type="term" value="F:exonuclease activity"/>
    <property type="evidence" value="ECO:0007669"/>
    <property type="project" value="UniProtKB-KW"/>
</dbReference>
<comment type="similarity">
    <text evidence="2">Belongs to the CRISPR-associated Cas10/Csm1 family.</text>
</comment>
<dbReference type="InterPro" id="IPR054767">
    <property type="entry name" value="Cas10-Cmr2_palm2"/>
</dbReference>
<protein>
    <recommendedName>
        <fullName evidence="3">CRISPR system single-strand-specific deoxyribonuclease Cas10/Csm1 (subtype III-A)</fullName>
    </recommendedName>
    <alternativeName>
        <fullName evidence="12">Cyclic oligoadenylate synthase</fullName>
    </alternativeName>
</protein>
<evidence type="ECO:0000256" key="7">
    <source>
        <dbReference type="ARBA" id="ARBA00022759"/>
    </source>
</evidence>
<dbReference type="NCBIfam" id="TIGR02578">
    <property type="entry name" value="cas_TM1811_Csm1"/>
    <property type="match status" value="1"/>
</dbReference>
<evidence type="ECO:0000256" key="6">
    <source>
        <dbReference type="ARBA" id="ARBA00022741"/>
    </source>
</evidence>
<accession>A0A9D2T6N8</accession>
<reference evidence="15" key="2">
    <citation type="submission" date="2021-04" db="EMBL/GenBank/DDBJ databases">
        <authorList>
            <person name="Gilroy R."/>
        </authorList>
    </citation>
    <scope>NUCLEOTIDE SEQUENCE</scope>
    <source>
        <strain evidence="15">CHK183-5548</strain>
    </source>
</reference>
<evidence type="ECO:0000256" key="5">
    <source>
        <dbReference type="ARBA" id="ARBA00022722"/>
    </source>
</evidence>
<evidence type="ECO:0000256" key="9">
    <source>
        <dbReference type="ARBA" id="ARBA00022839"/>
    </source>
</evidence>
<evidence type="ECO:0000259" key="13">
    <source>
        <dbReference type="PROSITE" id="PS50887"/>
    </source>
</evidence>
<evidence type="ECO:0000256" key="1">
    <source>
        <dbReference type="ARBA" id="ARBA00001968"/>
    </source>
</evidence>
<evidence type="ECO:0000256" key="10">
    <source>
        <dbReference type="ARBA" id="ARBA00022840"/>
    </source>
</evidence>
<evidence type="ECO:0000256" key="8">
    <source>
        <dbReference type="ARBA" id="ARBA00022801"/>
    </source>
</evidence>
<dbReference type="PROSITE" id="PS50887">
    <property type="entry name" value="GGDEF"/>
    <property type="match status" value="1"/>
</dbReference>
<dbReference type="InterPro" id="IPR052117">
    <property type="entry name" value="Cas10/Csm1_subtype-III-A"/>
</dbReference>
<keyword evidence="11" id="KW-0051">Antiviral defense</keyword>
<dbReference type="Gene3D" id="3.30.70.270">
    <property type="match status" value="1"/>
</dbReference>
<evidence type="ECO:0000259" key="14">
    <source>
        <dbReference type="PROSITE" id="PS51831"/>
    </source>
</evidence>
<keyword evidence="8" id="KW-0378">Hydrolase</keyword>
<sequence>MTDQEMKLVLGGLLHDIGKVVYRQGGDRRKHSQIGCEFLRDEIGLEDRDVLDCVQFHHGDALKNAKISDESPAYIVYIADNMASAADRREQENGESGFEIYTPLQPVFNILNRNNGKKWYPPALVNVESSINYPVDEKKLYTEAQYEEIVRNISDNLKGLEWNENYLNSLLEVLEANLSYIPASTSKNELPDISLFDHVKLTAAFAGCIGQYAKEKSIDNYREKFYKKSREFYAEEAFLLASLDMSGIQNFIYTISTKNALRTLRARSFYLEIMMEHIIDELLSGLGLSLANLIYSGGGHCYLLLPNTEKCRTFFDAYIEKTNQWFLEHFQTALYIAGAYEPCSSDMFKNEPEGAYGQMFRNLSGKLSQKKIRRYTAEQIIWLNSGTDQDYSRECTVCRRIGKVNEKGVCPICSAIEELSKKVLYAEFFTVIREKQRELPLPGGFSLVADSAETLKRRMAEDREDFVRAYGKNRLYTGKNISRKLWVGNYTNGNTFEEFAEEAEGIDRIGILRADVDNLGHAFVAGFDNPENHNRYVTLSRTAALSRQLSLFFKLYINQILEHGQYSIEGKEKSGKRSATIVYSGGDDLFIVGAWNEVIELAVDIRRKFEQYTEGTLTLSAGIGVYQESYPISSIAFEVAEMEESSKNMPLKNAVTLLEDGEYHRIQGPDGERMVKDGTFYWVDFEKNVVEEKLRAVRTFFDISQDRGKAFLYNLLELIRSQEERINFARYVYLLSRMEPGNEADEIQKKAYGEFSEKMLKWVLSGKDRAELKTAITIYAYLTREEGEADSCEINSKQ</sequence>
<dbReference type="PANTHER" id="PTHR36528">
    <property type="entry name" value="CRISPR SYSTEM SINGLE-STRAND-SPECIFIC DEOXYRIBONUCLEASE CAS10/CSM1 (SUBTYPE III-A)"/>
    <property type="match status" value="1"/>
</dbReference>
<evidence type="ECO:0000256" key="4">
    <source>
        <dbReference type="ARBA" id="ARBA00022679"/>
    </source>
</evidence>
<evidence type="ECO:0000256" key="11">
    <source>
        <dbReference type="ARBA" id="ARBA00023118"/>
    </source>
</evidence>
<dbReference type="InterPro" id="IPR000160">
    <property type="entry name" value="GGDEF_dom"/>
</dbReference>
<dbReference type="InterPro" id="IPR043128">
    <property type="entry name" value="Rev_trsase/Diguanyl_cyclase"/>
</dbReference>
<organism evidence="15 16">
    <name type="scientific">Candidatus Lachnoclostridium pullistercoris</name>
    <dbReference type="NCBI Taxonomy" id="2838632"/>
    <lineage>
        <taxon>Bacteria</taxon>
        <taxon>Bacillati</taxon>
        <taxon>Bacillota</taxon>
        <taxon>Clostridia</taxon>
        <taxon>Lachnospirales</taxon>
        <taxon>Lachnospiraceae</taxon>
    </lineage>
</organism>
<dbReference type="GO" id="GO:0016740">
    <property type="term" value="F:transferase activity"/>
    <property type="evidence" value="ECO:0007669"/>
    <property type="project" value="UniProtKB-KW"/>
</dbReference>
<keyword evidence="4" id="KW-0808">Transferase</keyword>
<dbReference type="PROSITE" id="PS51831">
    <property type="entry name" value="HD"/>
    <property type="match status" value="1"/>
</dbReference>
<keyword evidence="6" id="KW-0547">Nucleotide-binding</keyword>
<dbReference type="Pfam" id="PF01966">
    <property type="entry name" value="HD"/>
    <property type="match status" value="1"/>
</dbReference>
<dbReference type="Pfam" id="PF20824">
    <property type="entry name" value="Cmr2_hel_dom2"/>
    <property type="match status" value="1"/>
</dbReference>
<dbReference type="GO" id="GO:0051607">
    <property type="term" value="P:defense response to virus"/>
    <property type="evidence" value="ECO:0007669"/>
    <property type="project" value="UniProtKB-KW"/>
</dbReference>
<feature type="domain" description="GGDEF" evidence="13">
    <location>
        <begin position="507"/>
        <end position="660"/>
    </location>
</feature>
<gene>
    <name evidence="15" type="primary">cas10</name>
    <name evidence="15" type="ORF">IAA04_03195</name>
</gene>
<proteinExistence type="inferred from homology"/>
<dbReference type="InterPro" id="IPR013408">
    <property type="entry name" value="Cas10/Csm1"/>
</dbReference>
<evidence type="ECO:0000256" key="3">
    <source>
        <dbReference type="ARBA" id="ARBA00014333"/>
    </source>
</evidence>
<dbReference type="SUPFAM" id="SSF109604">
    <property type="entry name" value="HD-domain/PDEase-like"/>
    <property type="match status" value="1"/>
</dbReference>
<dbReference type="InterPro" id="IPR041062">
    <property type="entry name" value="Csm1_B"/>
</dbReference>
<evidence type="ECO:0000256" key="12">
    <source>
        <dbReference type="ARBA" id="ARBA00032922"/>
    </source>
</evidence>
<evidence type="ECO:0000256" key="2">
    <source>
        <dbReference type="ARBA" id="ARBA00005700"/>
    </source>
</evidence>
<comment type="caution">
    <text evidence="15">The sequence shown here is derived from an EMBL/GenBank/DDBJ whole genome shotgun (WGS) entry which is preliminary data.</text>
</comment>
<evidence type="ECO:0000313" key="16">
    <source>
        <dbReference type="Proteomes" id="UP000823883"/>
    </source>
</evidence>
<keyword evidence="7" id="KW-0255">Endonuclease</keyword>
<evidence type="ECO:0000313" key="15">
    <source>
        <dbReference type="EMBL" id="HJC47040.1"/>
    </source>
</evidence>
<dbReference type="InterPro" id="IPR006674">
    <property type="entry name" value="HD_domain"/>
</dbReference>
<keyword evidence="10" id="KW-0067">ATP-binding</keyword>